<protein>
    <submittedName>
        <fullName evidence="1">Type II toxin-antitoxin system RelE/ParE family toxin</fullName>
    </submittedName>
</protein>
<dbReference type="Pfam" id="PF06296">
    <property type="entry name" value="RelE"/>
    <property type="match status" value="1"/>
</dbReference>
<accession>A0ABR7YU40</accession>
<comment type="caution">
    <text evidence="1">The sequence shown here is derived from an EMBL/GenBank/DDBJ whole genome shotgun (WGS) entry which is preliminary data.</text>
</comment>
<evidence type="ECO:0000313" key="1">
    <source>
        <dbReference type="EMBL" id="MBD1434683.1"/>
    </source>
</evidence>
<proteinExistence type="predicted"/>
<dbReference type="RefSeq" id="WP_190995551.1">
    <property type="nucleotide sequence ID" value="NZ_JACOIK010000014.1"/>
</dbReference>
<organism evidence="1 2">
    <name type="scientific">Sphingobacterium micropteri</name>
    <dbReference type="NCBI Taxonomy" id="2763501"/>
    <lineage>
        <taxon>Bacteria</taxon>
        <taxon>Pseudomonadati</taxon>
        <taxon>Bacteroidota</taxon>
        <taxon>Sphingobacteriia</taxon>
        <taxon>Sphingobacteriales</taxon>
        <taxon>Sphingobacteriaceae</taxon>
        <taxon>Sphingobacterium</taxon>
    </lineage>
</organism>
<dbReference type="Proteomes" id="UP000602759">
    <property type="component" value="Unassembled WGS sequence"/>
</dbReference>
<reference evidence="1 2" key="1">
    <citation type="submission" date="2020-08" db="EMBL/GenBank/DDBJ databases">
        <title>Sphingobacterium sp. DN00404 isolated from aquaculture water.</title>
        <authorList>
            <person name="Zhang M."/>
        </authorList>
    </citation>
    <scope>NUCLEOTIDE SEQUENCE [LARGE SCALE GENOMIC DNA]</scope>
    <source>
        <strain evidence="1 2">DN00404</strain>
    </source>
</reference>
<dbReference type="InterPro" id="IPR009387">
    <property type="entry name" value="HigB-2"/>
</dbReference>
<sequence>MSYEIVVSDVFRRSAKALSKKYPSFKNDLAILVEQLSENPQSGIPLGGNLFKVRLAIESKGRGKSGGARVITFVLYQDEKLLLAEVYDKSDYSSINEKEILQNLRGEGLI</sequence>
<dbReference type="EMBL" id="JACOIK010000014">
    <property type="protein sequence ID" value="MBD1434683.1"/>
    <property type="molecule type" value="Genomic_DNA"/>
</dbReference>
<evidence type="ECO:0000313" key="2">
    <source>
        <dbReference type="Proteomes" id="UP000602759"/>
    </source>
</evidence>
<name>A0ABR7YU40_9SPHI</name>
<gene>
    <name evidence="1" type="ORF">H8B06_17795</name>
</gene>
<keyword evidence="2" id="KW-1185">Reference proteome</keyword>